<organism evidence="11 12">
    <name type="scientific">Priestia iocasae</name>
    <dbReference type="NCBI Taxonomy" id="2291674"/>
    <lineage>
        <taxon>Bacteria</taxon>
        <taxon>Bacillati</taxon>
        <taxon>Bacillota</taxon>
        <taxon>Bacilli</taxon>
        <taxon>Bacillales</taxon>
        <taxon>Bacillaceae</taxon>
        <taxon>Priestia</taxon>
    </lineage>
</organism>
<evidence type="ECO:0000256" key="8">
    <source>
        <dbReference type="ARBA" id="ARBA00048027"/>
    </source>
</evidence>
<dbReference type="RefSeq" id="WP_205183722.1">
    <property type="nucleotide sequence ID" value="NZ_JAFBFC010000001.1"/>
</dbReference>
<keyword evidence="2 9" id="KW-0963">Cytoplasm</keyword>
<dbReference type="HAMAP" id="MF_00920">
    <property type="entry name" value="FtsY"/>
    <property type="match status" value="1"/>
</dbReference>
<dbReference type="PANTHER" id="PTHR43134:SF1">
    <property type="entry name" value="SIGNAL RECOGNITION PARTICLE RECEPTOR SUBUNIT ALPHA"/>
    <property type="match status" value="1"/>
</dbReference>
<accession>A0ABS2QSV4</accession>
<protein>
    <recommendedName>
        <fullName evidence="9">Signal recognition particle receptor FtsY</fullName>
        <shortName evidence="9">SRP receptor</shortName>
        <ecNumber evidence="9">3.6.5.4</ecNumber>
    </recommendedName>
</protein>
<evidence type="ECO:0000256" key="2">
    <source>
        <dbReference type="ARBA" id="ARBA00022490"/>
    </source>
</evidence>
<dbReference type="SUPFAM" id="SSF52540">
    <property type="entry name" value="P-loop containing nucleoside triphosphate hydrolases"/>
    <property type="match status" value="1"/>
</dbReference>
<evidence type="ECO:0000256" key="5">
    <source>
        <dbReference type="ARBA" id="ARBA00023134"/>
    </source>
</evidence>
<comment type="caution">
    <text evidence="11">The sequence shown here is derived from an EMBL/GenBank/DDBJ whole genome shotgun (WGS) entry which is preliminary data.</text>
</comment>
<dbReference type="PANTHER" id="PTHR43134">
    <property type="entry name" value="SIGNAL RECOGNITION PARTICLE RECEPTOR SUBUNIT ALPHA"/>
    <property type="match status" value="1"/>
</dbReference>
<feature type="binding site" evidence="9">
    <location>
        <begin position="209"/>
        <end position="213"/>
    </location>
    <ligand>
        <name>GTP</name>
        <dbReference type="ChEBI" id="CHEBI:37565"/>
    </ligand>
</feature>
<dbReference type="InterPro" id="IPR027417">
    <property type="entry name" value="P-loop_NTPase"/>
</dbReference>
<keyword evidence="3 9" id="KW-0547">Nucleotide-binding</keyword>
<comment type="catalytic activity">
    <reaction evidence="8 9">
        <text>GTP + H2O = GDP + phosphate + H(+)</text>
        <dbReference type="Rhea" id="RHEA:19669"/>
        <dbReference type="ChEBI" id="CHEBI:15377"/>
        <dbReference type="ChEBI" id="CHEBI:15378"/>
        <dbReference type="ChEBI" id="CHEBI:37565"/>
        <dbReference type="ChEBI" id="CHEBI:43474"/>
        <dbReference type="ChEBI" id="CHEBI:58189"/>
        <dbReference type="EC" id="3.6.5.4"/>
    </reaction>
</comment>
<keyword evidence="1 9" id="KW-1003">Cell membrane</keyword>
<dbReference type="Gene3D" id="3.40.50.300">
    <property type="entry name" value="P-loop containing nucleotide triphosphate hydrolases"/>
    <property type="match status" value="1"/>
</dbReference>
<evidence type="ECO:0000256" key="1">
    <source>
        <dbReference type="ARBA" id="ARBA00022475"/>
    </source>
</evidence>
<dbReference type="Gene3D" id="1.20.120.140">
    <property type="entry name" value="Signal recognition particle SRP54, nucleotide-binding domain"/>
    <property type="match status" value="1"/>
</dbReference>
<dbReference type="EMBL" id="JAFBFC010000001">
    <property type="protein sequence ID" value="MBM7701836.1"/>
    <property type="molecule type" value="Genomic_DNA"/>
</dbReference>
<evidence type="ECO:0000256" key="4">
    <source>
        <dbReference type="ARBA" id="ARBA00022801"/>
    </source>
</evidence>
<evidence type="ECO:0000313" key="12">
    <source>
        <dbReference type="Proteomes" id="UP000809829"/>
    </source>
</evidence>
<dbReference type="SMART" id="SM00962">
    <property type="entry name" value="SRP54"/>
    <property type="match status" value="1"/>
</dbReference>
<dbReference type="EC" id="3.6.5.4" evidence="9"/>
<keyword evidence="7 9" id="KW-0675">Receptor</keyword>
<dbReference type="Pfam" id="PF00448">
    <property type="entry name" value="SRP54"/>
    <property type="match status" value="1"/>
</dbReference>
<feature type="binding site" evidence="9">
    <location>
        <begin position="273"/>
        <end position="276"/>
    </location>
    <ligand>
        <name>GTP</name>
        <dbReference type="ChEBI" id="CHEBI:37565"/>
    </ligand>
</feature>
<dbReference type="InterPro" id="IPR000897">
    <property type="entry name" value="SRP54_GTPase_dom"/>
</dbReference>
<dbReference type="InterPro" id="IPR013822">
    <property type="entry name" value="Signal_recog_particl_SRP54_hlx"/>
</dbReference>
<gene>
    <name evidence="9" type="primary">ftsY</name>
    <name evidence="11" type="ORF">JOC83_000662</name>
</gene>
<proteinExistence type="inferred from homology"/>
<evidence type="ECO:0000256" key="6">
    <source>
        <dbReference type="ARBA" id="ARBA00023136"/>
    </source>
</evidence>
<keyword evidence="12" id="KW-1185">Reference proteome</keyword>
<evidence type="ECO:0000256" key="3">
    <source>
        <dbReference type="ARBA" id="ARBA00022741"/>
    </source>
</evidence>
<comment type="function">
    <text evidence="9">Involved in targeting and insertion of nascent membrane proteins into the cytoplasmic membrane. Acts as a receptor for the complex formed by the signal recognition particle (SRP) and the ribosome-nascent chain (RNC).</text>
</comment>
<dbReference type="NCBIfam" id="TIGR00064">
    <property type="entry name" value="ftsY"/>
    <property type="match status" value="1"/>
</dbReference>
<feature type="domain" description="SRP54-type proteins GTP-binding" evidence="10">
    <location>
        <begin position="294"/>
        <end position="307"/>
    </location>
</feature>
<dbReference type="Pfam" id="PF02881">
    <property type="entry name" value="SRP54_N"/>
    <property type="match status" value="1"/>
</dbReference>
<dbReference type="InterPro" id="IPR042101">
    <property type="entry name" value="SRP54_N_sf"/>
</dbReference>
<comment type="subunit">
    <text evidence="9">Part of the signal recognition particle protein translocation system, which is composed of SRP and FtsY.</text>
</comment>
<keyword evidence="5 9" id="KW-0342">GTP-binding</keyword>
<dbReference type="InterPro" id="IPR036225">
    <property type="entry name" value="SRP/SRP_N"/>
</dbReference>
<dbReference type="Proteomes" id="UP000809829">
    <property type="component" value="Unassembled WGS sequence"/>
</dbReference>
<feature type="binding site" evidence="9">
    <location>
        <begin position="127"/>
        <end position="134"/>
    </location>
    <ligand>
        <name>GTP</name>
        <dbReference type="ChEBI" id="CHEBI:37565"/>
    </ligand>
</feature>
<sequence>MSFFKRLKEKLTEQTDSATKKFKDGMTKTRESFSGKVNDLVARYRKVDEDFFEELEEILISADVGVSTVMELIDELKMEVKRRNIQDPKEVQDVISEKLIEIYESGQEHLSEVNIQKDGLTVILFVGVNGVGKTTTIGKLAHKYKQEGKSVVMAAGDTFRAGAIEQLEVWGDRVGVSVIKQSAGSDPAAVMYDAVQAAKARKADVLLCDTAGRLQNKVNLMKELEKVKRVIEREVPGAPHEVLLVLDATTGQNALSQAKTFSETTDVTGIVLTKLDGTAKGGIVIAIRNELNLPVKFVGLGEKMDDLQQFQTEQYVYGLFANQVEEEVE</sequence>
<dbReference type="CDD" id="cd17874">
    <property type="entry name" value="FtsY"/>
    <property type="match status" value="1"/>
</dbReference>
<keyword evidence="4 9" id="KW-0378">Hydrolase</keyword>
<dbReference type="SMART" id="SM00963">
    <property type="entry name" value="SRP54_N"/>
    <property type="match status" value="1"/>
</dbReference>
<dbReference type="InterPro" id="IPR004390">
    <property type="entry name" value="SR_rcpt_FtsY"/>
</dbReference>
<name>A0ABS2QSV4_9BACI</name>
<evidence type="ECO:0000259" key="10">
    <source>
        <dbReference type="PROSITE" id="PS00300"/>
    </source>
</evidence>
<evidence type="ECO:0000256" key="7">
    <source>
        <dbReference type="ARBA" id="ARBA00023170"/>
    </source>
</evidence>
<dbReference type="SMART" id="SM00382">
    <property type="entry name" value="AAA"/>
    <property type="match status" value="1"/>
</dbReference>
<dbReference type="InterPro" id="IPR003593">
    <property type="entry name" value="AAA+_ATPase"/>
</dbReference>
<evidence type="ECO:0000256" key="9">
    <source>
        <dbReference type="HAMAP-Rule" id="MF_00920"/>
    </source>
</evidence>
<comment type="similarity">
    <text evidence="9">Belongs to the GTP-binding SRP family. FtsY subfamily.</text>
</comment>
<evidence type="ECO:0000313" key="11">
    <source>
        <dbReference type="EMBL" id="MBM7701836.1"/>
    </source>
</evidence>
<dbReference type="SUPFAM" id="SSF47364">
    <property type="entry name" value="Domain of the SRP/SRP receptor G-proteins"/>
    <property type="match status" value="1"/>
</dbReference>
<dbReference type="PROSITE" id="PS00300">
    <property type="entry name" value="SRP54"/>
    <property type="match status" value="1"/>
</dbReference>
<reference evidence="11 12" key="1">
    <citation type="submission" date="2021-01" db="EMBL/GenBank/DDBJ databases">
        <title>Genomic Encyclopedia of Type Strains, Phase IV (KMG-IV): sequencing the most valuable type-strain genomes for metagenomic binning, comparative biology and taxonomic classification.</title>
        <authorList>
            <person name="Goeker M."/>
        </authorList>
    </citation>
    <scope>NUCLEOTIDE SEQUENCE [LARGE SCALE GENOMIC DNA]</scope>
    <source>
        <strain evidence="11 12">DSM 104297</strain>
    </source>
</reference>
<comment type="subcellular location">
    <subcellularLocation>
        <location evidence="9">Cell membrane</location>
        <topology evidence="9">Peripheral membrane protein</topology>
        <orientation evidence="9">Cytoplasmic side</orientation>
    </subcellularLocation>
    <subcellularLocation>
        <location evidence="9">Cytoplasm</location>
    </subcellularLocation>
</comment>
<keyword evidence="6 9" id="KW-0472">Membrane</keyword>